<proteinExistence type="inferred from homology"/>
<dbReference type="Proteomes" id="UP000245728">
    <property type="component" value="Chromosome"/>
</dbReference>
<evidence type="ECO:0000256" key="4">
    <source>
        <dbReference type="ARBA" id="ARBA00022475"/>
    </source>
</evidence>
<evidence type="ECO:0000256" key="3">
    <source>
        <dbReference type="ARBA" id="ARBA00018831"/>
    </source>
</evidence>
<comment type="subcellular location">
    <subcellularLocation>
        <location evidence="1">Cell inner membrane</location>
        <topology evidence="1">Multi-pass membrane protein</topology>
    </subcellularLocation>
</comment>
<dbReference type="AlphaFoldDB" id="A0A2S2E367"/>
<protein>
    <recommendedName>
        <fullName evidence="3">UPF0208 membrane protein YfbV</fullName>
    </recommendedName>
</protein>
<organism evidence="9 10">
    <name type="scientific">Saliniradius amylolyticus</name>
    <dbReference type="NCBI Taxonomy" id="2183582"/>
    <lineage>
        <taxon>Bacteria</taxon>
        <taxon>Pseudomonadati</taxon>
        <taxon>Pseudomonadota</taxon>
        <taxon>Gammaproteobacteria</taxon>
        <taxon>Alteromonadales</taxon>
        <taxon>Alteromonadaceae</taxon>
        <taxon>Saliniradius</taxon>
    </lineage>
</organism>
<dbReference type="RefSeq" id="WP_275425502.1">
    <property type="nucleotide sequence ID" value="NZ_CP029347.1"/>
</dbReference>
<evidence type="ECO:0000256" key="7">
    <source>
        <dbReference type="ARBA" id="ARBA00022989"/>
    </source>
</evidence>
<evidence type="ECO:0000256" key="8">
    <source>
        <dbReference type="ARBA" id="ARBA00023136"/>
    </source>
</evidence>
<dbReference type="EMBL" id="CP029347">
    <property type="protein sequence ID" value="AWL12083.1"/>
    <property type="molecule type" value="Genomic_DNA"/>
</dbReference>
<keyword evidence="10" id="KW-1185">Reference proteome</keyword>
<evidence type="ECO:0000313" key="10">
    <source>
        <dbReference type="Proteomes" id="UP000245728"/>
    </source>
</evidence>
<dbReference type="Pfam" id="PF04217">
    <property type="entry name" value="DUF412"/>
    <property type="match status" value="1"/>
</dbReference>
<accession>A0A2S2E367</accession>
<evidence type="ECO:0000256" key="1">
    <source>
        <dbReference type="ARBA" id="ARBA00004429"/>
    </source>
</evidence>
<evidence type="ECO:0000256" key="6">
    <source>
        <dbReference type="ARBA" id="ARBA00022692"/>
    </source>
</evidence>
<dbReference type="NCBIfam" id="NF002493">
    <property type="entry name" value="PRK01816.1"/>
    <property type="match status" value="1"/>
</dbReference>
<comment type="similarity">
    <text evidence="2">Belongs to the UPF0208 family.</text>
</comment>
<keyword evidence="7" id="KW-1133">Transmembrane helix</keyword>
<dbReference type="GO" id="GO:0005886">
    <property type="term" value="C:plasma membrane"/>
    <property type="evidence" value="ECO:0007669"/>
    <property type="project" value="UniProtKB-SubCell"/>
</dbReference>
<evidence type="ECO:0000256" key="2">
    <source>
        <dbReference type="ARBA" id="ARBA00009474"/>
    </source>
</evidence>
<keyword evidence="6" id="KW-0812">Transmembrane</keyword>
<evidence type="ECO:0000256" key="5">
    <source>
        <dbReference type="ARBA" id="ARBA00022519"/>
    </source>
</evidence>
<evidence type="ECO:0000313" key="9">
    <source>
        <dbReference type="EMBL" id="AWL12083.1"/>
    </source>
</evidence>
<keyword evidence="8" id="KW-0472">Membrane</keyword>
<sequence>MQSFFKTLSLGQQYMKLWPMRKELYALFPECRVISATRFGVQWMPPVAILSATLLLNHFGSAHIPQTLTMVLLILGLPLQGLWWLGQRADSQLPPQLVNWYQEIYQKLREHGCQMSGYKGKPRYWELAGLLKRAFSELDQAFTRECL</sequence>
<dbReference type="KEGG" id="salh:HMF8227_01609"/>
<gene>
    <name evidence="9" type="ORF">HMF8227_01609</name>
</gene>
<reference evidence="9 10" key="1">
    <citation type="submission" date="2018-05" db="EMBL/GenBank/DDBJ databases">
        <title>Salinimonas sp. HMF8227 Genome sequencing and assembly.</title>
        <authorList>
            <person name="Kang H."/>
            <person name="Kang J."/>
            <person name="Cha I."/>
            <person name="Kim H."/>
            <person name="Joh K."/>
        </authorList>
    </citation>
    <scope>NUCLEOTIDE SEQUENCE [LARGE SCALE GENOMIC DNA]</scope>
    <source>
        <strain evidence="9 10">HMF8227</strain>
    </source>
</reference>
<name>A0A2S2E367_9ALTE</name>
<dbReference type="InterPro" id="IPR007334">
    <property type="entry name" value="UPF0208"/>
</dbReference>
<keyword evidence="5" id="KW-0997">Cell inner membrane</keyword>
<keyword evidence="4" id="KW-1003">Cell membrane</keyword>